<name>A0A6C2CJZ5_9RHOO</name>
<accession>A0A6C2CJZ5</accession>
<dbReference type="AlphaFoldDB" id="A0A6C2CJZ5"/>
<dbReference type="RefSeq" id="WP_148580775.1">
    <property type="nucleotide sequence ID" value="NZ_SDKK01000022.1"/>
</dbReference>
<dbReference type="InterPro" id="IPR016032">
    <property type="entry name" value="Sig_transdc_resp-reg_C-effctor"/>
</dbReference>
<dbReference type="OrthoDB" id="134985at2"/>
<evidence type="ECO:0008006" key="3">
    <source>
        <dbReference type="Google" id="ProtNLM"/>
    </source>
</evidence>
<gene>
    <name evidence="1" type="ORF">ETQ85_19595</name>
</gene>
<dbReference type="SUPFAM" id="SSF46894">
    <property type="entry name" value="C-terminal effector domain of the bipartite response regulators"/>
    <property type="match status" value="1"/>
</dbReference>
<dbReference type="GO" id="GO:0006355">
    <property type="term" value="P:regulation of DNA-templated transcription"/>
    <property type="evidence" value="ECO:0007669"/>
    <property type="project" value="InterPro"/>
</dbReference>
<keyword evidence="2" id="KW-1185">Reference proteome</keyword>
<dbReference type="PANTHER" id="PTHR35807">
    <property type="entry name" value="TRANSCRIPTIONAL REGULATOR REDD-RELATED"/>
    <property type="match status" value="1"/>
</dbReference>
<dbReference type="EMBL" id="SDKK01000022">
    <property type="protein sequence ID" value="TYC54281.1"/>
    <property type="molecule type" value="Genomic_DNA"/>
</dbReference>
<comment type="caution">
    <text evidence="1">The sequence shown here is derived from an EMBL/GenBank/DDBJ whole genome shotgun (WGS) entry which is preliminary data.</text>
</comment>
<evidence type="ECO:0000313" key="1">
    <source>
        <dbReference type="EMBL" id="TYC54281.1"/>
    </source>
</evidence>
<reference evidence="1 2" key="1">
    <citation type="submission" date="2019-01" db="EMBL/GenBank/DDBJ databases">
        <title>Zoogloea oleivorans genome sequencing and assembly.</title>
        <authorList>
            <person name="Tancsics A."/>
            <person name="Farkas M."/>
            <person name="Kriszt B."/>
            <person name="Maroti G."/>
            <person name="Horvath B."/>
        </authorList>
    </citation>
    <scope>NUCLEOTIDE SEQUENCE [LARGE SCALE GENOMIC DNA]</scope>
    <source>
        <strain evidence="1 2">Buc</strain>
    </source>
</reference>
<dbReference type="InterPro" id="IPR036388">
    <property type="entry name" value="WH-like_DNA-bd_sf"/>
</dbReference>
<protein>
    <recommendedName>
        <fullName evidence="3">Bacterial transcriptional activator domain-containing protein</fullName>
    </recommendedName>
</protein>
<organism evidence="1 2">
    <name type="scientific">Zoogloea oleivorans</name>
    <dbReference type="NCBI Taxonomy" id="1552750"/>
    <lineage>
        <taxon>Bacteria</taxon>
        <taxon>Pseudomonadati</taxon>
        <taxon>Pseudomonadota</taxon>
        <taxon>Betaproteobacteria</taxon>
        <taxon>Rhodocyclales</taxon>
        <taxon>Zoogloeaceae</taxon>
        <taxon>Zoogloea</taxon>
    </lineage>
</organism>
<dbReference type="InterPro" id="IPR051677">
    <property type="entry name" value="AfsR-DnrI-RedD_regulator"/>
</dbReference>
<proteinExistence type="predicted"/>
<dbReference type="GO" id="GO:0003677">
    <property type="term" value="F:DNA binding"/>
    <property type="evidence" value="ECO:0007669"/>
    <property type="project" value="InterPro"/>
</dbReference>
<dbReference type="Proteomes" id="UP000389128">
    <property type="component" value="Unassembled WGS sequence"/>
</dbReference>
<dbReference type="Gene3D" id="1.10.10.10">
    <property type="entry name" value="Winged helix-like DNA-binding domain superfamily/Winged helix DNA-binding domain"/>
    <property type="match status" value="1"/>
</dbReference>
<evidence type="ECO:0000313" key="2">
    <source>
        <dbReference type="Proteomes" id="UP000389128"/>
    </source>
</evidence>
<sequence length="610" mass="65022">MQCMRQWFEMEAVDLAAGTALCCLKERPGPLTLLRSRLLFAVGDGRTSLGDLQALYEAGRRAPELDVAALACAAMIDAVLAAGCDFDRLDGLAAQVDSLLAEDEVLSVHAQAALLLRRGLISLVREADIVRAGKAFDEGIRLVEGRVSEPLLLAHRALRGVTDCLTGNLTRADVGLADARFLCQQAGVGARPRLLVEGSLGLVRLFLGEAADAYFILTGACRSSGFGALSPGMQLLMLCHRLYAAADFGLAEEVKDLAQHIGFRAIPGHQALLHAYRHFALGAVALRAGDALRALVHAEECMRSGELAGARLPVTLVALLQAQALSDLRRSHEVRALLADWVPRWIAGGLLRVAAVGRLELAMLDARSGELDRARHHLVAARALLPAGESLRPVHRSGAWLDELNGMLAAGPAGCVASAPHVSIRTLGEFVVEVGGRRIYDRDWKGARTKSLLIALICEGGQKVPADHLADLLWPDSDGAQALQNLKVALHRLRRLGCEGAEAPVNWVHVKHGLVSLPGSLCRVDVHELVQAVQAGLKAPHAEDEACREVLALCAGEFLPGLHPTPPVARYRKTLHGLLDRLIKRFPVLGAALADARGAASKRSESGAAG</sequence>